<protein>
    <submittedName>
        <fullName evidence="1">Uncharacterized protein</fullName>
    </submittedName>
</protein>
<organism evidence="1 2">
    <name type="scientific">Violaceomyces palustris</name>
    <dbReference type="NCBI Taxonomy" id="1673888"/>
    <lineage>
        <taxon>Eukaryota</taxon>
        <taxon>Fungi</taxon>
        <taxon>Dikarya</taxon>
        <taxon>Basidiomycota</taxon>
        <taxon>Ustilaginomycotina</taxon>
        <taxon>Ustilaginomycetes</taxon>
        <taxon>Violaceomycetales</taxon>
        <taxon>Violaceomycetaceae</taxon>
        <taxon>Violaceomyces</taxon>
    </lineage>
</organism>
<keyword evidence="2" id="KW-1185">Reference proteome</keyword>
<reference evidence="1 2" key="1">
    <citation type="journal article" date="2018" name="Mol. Biol. Evol.">
        <title>Broad Genomic Sampling Reveals a Smut Pathogenic Ancestry of the Fungal Clade Ustilaginomycotina.</title>
        <authorList>
            <person name="Kijpornyongpan T."/>
            <person name="Mondo S.J."/>
            <person name="Barry K."/>
            <person name="Sandor L."/>
            <person name="Lee J."/>
            <person name="Lipzen A."/>
            <person name="Pangilinan J."/>
            <person name="LaButti K."/>
            <person name="Hainaut M."/>
            <person name="Henrissat B."/>
            <person name="Grigoriev I.V."/>
            <person name="Spatafora J.W."/>
            <person name="Aime M.C."/>
        </authorList>
    </citation>
    <scope>NUCLEOTIDE SEQUENCE [LARGE SCALE GENOMIC DNA]</scope>
    <source>
        <strain evidence="1 2">SA 807</strain>
    </source>
</reference>
<accession>A0ACD0P0B2</accession>
<dbReference type="Proteomes" id="UP000245626">
    <property type="component" value="Unassembled WGS sequence"/>
</dbReference>
<evidence type="ECO:0000313" key="2">
    <source>
        <dbReference type="Proteomes" id="UP000245626"/>
    </source>
</evidence>
<dbReference type="EMBL" id="KZ819840">
    <property type="protein sequence ID" value="PWN51484.1"/>
    <property type="molecule type" value="Genomic_DNA"/>
</dbReference>
<gene>
    <name evidence="1" type="ORF">IE53DRAFT_48994</name>
</gene>
<sequence>MQVIIPDLEDDEVFGDKIPLQPPPRIHSPSATVATGASGGTSGSDRPSLEDGNGPFSAGPFLHSNTGSFGSSSTAYNHPNTSGPFRGAALGWHGRSGSATSDSSAGGGASYRFPSSDPKMASAAVASSSGTQGGGSFSFPVKKSSFASLRAAIRGQNHSNSATNATPQPLPREREAAQEYFPLGLRNVSARGTASETSETQGTKRSASAATPRQGGGVLGYGQPNNFIYQTGSGGLVTSPISSSRISHTRNDSQVSGHSRANTSGGTGSVGPGIGTWRYNHVHQSSYYSDFSAGGISSSGASALVHGGGHGGGHVGVLPPPVPPLPFNSEYHDPGPGTPSASNNMAVFSDLRTMASGAQLEASDLGSPYGGRPVRLRENSDPQGHSWGPSSMDEASSVDFTPFRAAAREANDEMMRIAGGSKTPTVARSSAQRSARQGLSSGEPALEDLPFGIGSSDPKTPADYALNILTSRFITLAGQKMESALHKGLDADPAALCANVPKSDDPFEPLLESLAHLSRRNAAQVVDSLLRWRATQADARIDARTVRRNLMESQYAHSSGVGAKDIATLLARKKGLLSIHLLCRALIEVAKQLGRDSMSEIEAEDLERRVLEMLQDCVRDRERITIRGTEVMRQSCFEILCVLIGELSRTRFTSIAEKFRNILETAADQAQKTQSKVTEDLTEAAIHSMRHLRIQVYPPDQFEESIEFLEFIAKQFNECHGSRLKQAFAELFLHLVLPVAKSASAELHHPTWIRATEAVLPRVTAMAAKPRYWHVAYPLQVALLASSTEDKVLPQWLPCVEAGATRLKDRESRAIVMNSAVRILWVYVFRCHESNATTAKRLESFFRLWFPSNRDAVIPSDGANDPHILMVHFVLYRHFDFGRDLVLQFLRQTTLSGKTLSLQPHSLSRQRMIIAIRAILLTLDSYVKEEQPALPSNPNFTHYDLDVSRDGLGDELPSSFSYPRMEIGDAQATFNDLIGKVALICDHQLSELTLFDEKAVLSRGTGSSGNPSAGERQTLDREGFVWKSHPLSKLVVAYNRENQPYCDLLRACFDSWPRCLSPNITLSSILSVLFRAHYSSDPRLADASSDALRRIAMQRKGGSALVVAGFMRWIFRPETAFWEIHPSQTLLLHKIELSVKLWIEFLNAWLTELRAHPSEPSGSATPGLKGFEMERTSAWAIIDEVEAYGIFLLCSGWRPLRRQAIQVLRLVTALDDAFLSPARKTAMEADRDAGEEQEPSRVIHLLDMGADSFIAEEEATQASWSSYGSFQAEPLTRLQQKLGSLAASDSANDHSLWQKAIPQFLKMCLDRFPTTVAVFRSYVTNRILGMDQAIAIAAGTIPRLPNNPSAGNGASKVTLSFSASSPGPGALTQEQILMCEHWKFYILALCMTTTSTDGSRGGVLASHRRQPSEGETGERVIAARDLFQKLMPFLASSQTRFKDAVVTALGSINDNLYRTLLDVIQAISSQLNEEFKSRSVARSGHKRNKRHERLRIAVGQILHLTSHHILKESNFADRHLVQIILTWVAETFAFLTDREIRQDWEFHRLRRFFCAVVEDFFDAIAKSGDTERYFTFDVRSRMFRALKDWHSYSQTCEEGPSKLANLLANAAERIRDEKVREQTVILLRNETQSLAYQACRAMAALCQGTISLVGGTTPMPMPGTSLEALSLLSWLGNLFSSIHPRNHAVAKRALRSLLLYNENHETLISGVLEKSFSEPESLIGDRSFFTVLAEVLIEKDDYDIPLHQAFCLGLIKLGHAAKPTRMKALTLLQTIARRHEKGFDSDGIEVGVSSPLPAMHLHAQRRISSTLANHFSALKTAMVSEFALRLPGISSIRRGTILNLMPAWLQGVETSPTSSGLEEDAEISYSTYIILSDLFYLSIKYGDEHSFEMQRVWESLAGDSKSNADAILHYLVKQSLRFRDQEFVLHSQTVISWLSRTNVGSHIFEELCSSIVPSNMIPTPRGDLSTYRNPELGGLFLADLDRLFPSSGKRVTFSPGQVALLLVGELAFEMKEQLVAFLPTLLHAIFLQFDSVSAFVQEQAIGIFEQLLRSLVCHGNAGGGPTQGDMTSLPKDQVEALFQKSSSDLFWPQKDVADDKDQTKTPANMRSTLRATLSIIESLFPMLREDWGAVALFWATSGPVRHMACRSFQAFRILMPTVTPSMLADMLGRLSDTVSDPKEDIQSFALEILYTVNAVIRANAIISKDFFALCWWATLACLSTINEREFIEAISMLDSLLEKLDVGSADVVNMLTSKCPEGWEGDKGGVQQLVLRGLRSSKTSDASFAVLASLASCEDATLVNPDAKSRLGFTFVAALPWFLQVTDDNFQSQGSASSPTDKSPISLELRSTVIKLATDLAKLAESLSINDIQRVATSVSKFRFRTKDDLVRQAVGCIKANYLPGCGPEFAVHLLGLTLNQNDWLRKQTMQILKIFFQVVDTKAEAFSSLGSELLMPLLRLLSTPLADRALEVLDEPISVNGGPASNQILRMSLQWGKPDRKREHVSDASIFGAPDDSGWAVAHPQDLTTRTRINIQAVFKTCERTLDVAPTSSNVNFVVDDGYEVAELEQTLFASDQATVTGPANLGDIVNQLHDLSSFFVDSEPFDSRGGYSSPATPSRISRRGHERRGLSDSNGLYRGQASRHPFNYMSEVEGGEGIADPLLSLRSHAHIAKILGRSASKNGPGAWSAYGHMSRTRSGEGVGRADVQAYYSSPKNGRKAVTAPSHMRAPSSSRNLYDLGNVSMMDGRNLAMGSLLDHGRQHLHQKSDSLDQVRGSEEDDEIGRNGAIISDLVAARDELDRNREDLDEDQEDEVDVALTVDETADNDPYGGLAQVQESQRHTPSKSLPSNTMALSRTDSLDHLDLTPPHAVRRGQVATTGAEASRGGSLRTRPKFSRSNTIPNEMASITTPNSSFPLALAGSDQGQGGGGDPTHRLGSENL</sequence>
<evidence type="ECO:0000313" key="1">
    <source>
        <dbReference type="EMBL" id="PWN51484.1"/>
    </source>
</evidence>
<proteinExistence type="predicted"/>
<name>A0ACD0P0B2_9BASI</name>